<name>A0A8J3M0D2_9ACTN</name>
<evidence type="ECO:0000313" key="2">
    <source>
        <dbReference type="Proteomes" id="UP000630097"/>
    </source>
</evidence>
<accession>A0A8J3M0D2</accession>
<dbReference type="AlphaFoldDB" id="A0A8J3M0D2"/>
<sequence>MVLHSCSTGNTLCDHMCHLMAGSANIIRASGRQPVQMRLDTAPVLREDALPLIPEIEPHRRLAAFPDQWNLTIDDRGV</sequence>
<dbReference type="Proteomes" id="UP000630097">
    <property type="component" value="Unassembled WGS sequence"/>
</dbReference>
<dbReference type="EMBL" id="BONV01000012">
    <property type="protein sequence ID" value="GIG80045.1"/>
    <property type="molecule type" value="Genomic_DNA"/>
</dbReference>
<gene>
    <name evidence="1" type="ORF">Pka01_31720</name>
</gene>
<keyword evidence="2" id="KW-1185">Reference proteome</keyword>
<dbReference type="RefSeq" id="WP_239115021.1">
    <property type="nucleotide sequence ID" value="NZ_BAABHH010000005.1"/>
</dbReference>
<protein>
    <submittedName>
        <fullName evidence="1">Uncharacterized protein</fullName>
    </submittedName>
</protein>
<reference evidence="1 2" key="1">
    <citation type="submission" date="2021-01" db="EMBL/GenBank/DDBJ databases">
        <title>Whole genome shotgun sequence of Planotetraspora kaengkrachanensis NBRC 104272.</title>
        <authorList>
            <person name="Komaki H."/>
            <person name="Tamura T."/>
        </authorList>
    </citation>
    <scope>NUCLEOTIDE SEQUENCE [LARGE SCALE GENOMIC DNA]</scope>
    <source>
        <strain evidence="1 2">NBRC 104272</strain>
    </source>
</reference>
<organism evidence="1 2">
    <name type="scientific">Planotetraspora kaengkrachanensis</name>
    <dbReference type="NCBI Taxonomy" id="575193"/>
    <lineage>
        <taxon>Bacteria</taxon>
        <taxon>Bacillati</taxon>
        <taxon>Actinomycetota</taxon>
        <taxon>Actinomycetes</taxon>
        <taxon>Streptosporangiales</taxon>
        <taxon>Streptosporangiaceae</taxon>
        <taxon>Planotetraspora</taxon>
    </lineage>
</organism>
<evidence type="ECO:0000313" key="1">
    <source>
        <dbReference type="EMBL" id="GIG80045.1"/>
    </source>
</evidence>
<proteinExistence type="predicted"/>
<comment type="caution">
    <text evidence="1">The sequence shown here is derived from an EMBL/GenBank/DDBJ whole genome shotgun (WGS) entry which is preliminary data.</text>
</comment>